<feature type="compositionally biased region" description="Low complexity" evidence="1">
    <location>
        <begin position="123"/>
        <end position="133"/>
    </location>
</feature>
<feature type="compositionally biased region" description="Low complexity" evidence="1">
    <location>
        <begin position="97"/>
        <end position="107"/>
    </location>
</feature>
<protein>
    <submittedName>
        <fullName evidence="4">Uncharacterized protein</fullName>
    </submittedName>
</protein>
<proteinExistence type="predicted"/>
<organism evidence="4 5">
    <name type="scientific">Didymodactylos carnosus</name>
    <dbReference type="NCBI Taxonomy" id="1234261"/>
    <lineage>
        <taxon>Eukaryota</taxon>
        <taxon>Metazoa</taxon>
        <taxon>Spiralia</taxon>
        <taxon>Gnathifera</taxon>
        <taxon>Rotifera</taxon>
        <taxon>Eurotatoria</taxon>
        <taxon>Bdelloidea</taxon>
        <taxon>Philodinida</taxon>
        <taxon>Philodinidae</taxon>
        <taxon>Didymodactylos</taxon>
    </lineage>
</organism>
<feature type="signal peptide" evidence="2">
    <location>
        <begin position="1"/>
        <end position="15"/>
    </location>
</feature>
<evidence type="ECO:0000313" key="4">
    <source>
        <dbReference type="EMBL" id="CAF3829974.1"/>
    </source>
</evidence>
<comment type="caution">
    <text evidence="4">The sequence shown here is derived from an EMBL/GenBank/DDBJ whole genome shotgun (WGS) entry which is preliminary data.</text>
</comment>
<feature type="compositionally biased region" description="Polar residues" evidence="1">
    <location>
        <begin position="108"/>
        <end position="122"/>
    </location>
</feature>
<accession>A0A8S2K5Q5</accession>
<dbReference type="EMBL" id="CAJNOK010008487">
    <property type="protein sequence ID" value="CAF1064849.1"/>
    <property type="molecule type" value="Genomic_DNA"/>
</dbReference>
<feature type="region of interest" description="Disordered" evidence="1">
    <location>
        <begin position="81"/>
        <end position="135"/>
    </location>
</feature>
<name>A0A8S2K5Q5_9BILA</name>
<sequence>MVVLLLVTLQKRVLGVLFYFVFVDDPAKVLLSDLSQDQFIEILRRSKCKMNLTDEEIEHLNNNPKVFERWPNQSLLPIFSSQPVQQSQPPSVPPLNTSSSQSQRTTSIVPTPTKQLSSTEKQSTTTATANSNNKPIKRRVQHLLILDSLCSDLHSSDFSSSPSVTHVRTLMNKTINDATRAINNGRYHHLLKSVDSVRFIVGTNNLDQEPPLHALSKGKDLLSVMNQYYSKKKISIAKVSITDVDACC</sequence>
<dbReference type="Proteomes" id="UP000677228">
    <property type="component" value="Unassembled WGS sequence"/>
</dbReference>
<dbReference type="AlphaFoldDB" id="A0A8S2K5Q5"/>
<evidence type="ECO:0000313" key="5">
    <source>
        <dbReference type="Proteomes" id="UP000682733"/>
    </source>
</evidence>
<evidence type="ECO:0000256" key="1">
    <source>
        <dbReference type="SAM" id="MobiDB-lite"/>
    </source>
</evidence>
<gene>
    <name evidence="3" type="ORF">OVA965_LOCUS17603</name>
    <name evidence="4" type="ORF">TMI583_LOCUS17614</name>
</gene>
<dbReference type="Proteomes" id="UP000682733">
    <property type="component" value="Unassembled WGS sequence"/>
</dbReference>
<evidence type="ECO:0000313" key="3">
    <source>
        <dbReference type="EMBL" id="CAF1064849.1"/>
    </source>
</evidence>
<dbReference type="EMBL" id="CAJOBA010008502">
    <property type="protein sequence ID" value="CAF3829974.1"/>
    <property type="molecule type" value="Genomic_DNA"/>
</dbReference>
<feature type="chain" id="PRO_5036273671" evidence="2">
    <location>
        <begin position="16"/>
        <end position="248"/>
    </location>
</feature>
<keyword evidence="2" id="KW-0732">Signal</keyword>
<evidence type="ECO:0000256" key="2">
    <source>
        <dbReference type="SAM" id="SignalP"/>
    </source>
</evidence>
<reference evidence="4" key="1">
    <citation type="submission" date="2021-02" db="EMBL/GenBank/DDBJ databases">
        <authorList>
            <person name="Nowell W R."/>
        </authorList>
    </citation>
    <scope>NUCLEOTIDE SEQUENCE</scope>
</reference>